<feature type="domain" description="WW" evidence="16">
    <location>
        <begin position="963"/>
        <end position="993"/>
    </location>
</feature>
<dbReference type="GO" id="GO:0003676">
    <property type="term" value="F:nucleic acid binding"/>
    <property type="evidence" value="ECO:0007669"/>
    <property type="project" value="UniProtKB-UniRule"/>
</dbReference>
<dbReference type="SUPFAM" id="SSF51045">
    <property type="entry name" value="WW domain"/>
    <property type="match status" value="1"/>
</dbReference>
<dbReference type="PROSITE" id="PS50020">
    <property type="entry name" value="WW_DOMAIN_2"/>
    <property type="match status" value="1"/>
</dbReference>
<organism evidence="19 23">
    <name type="scientific">Didymodactylos carnosus</name>
    <dbReference type="NCBI Taxonomy" id="1234261"/>
    <lineage>
        <taxon>Eukaryota</taxon>
        <taxon>Metazoa</taxon>
        <taxon>Spiralia</taxon>
        <taxon>Gnathifera</taxon>
        <taxon>Rotifera</taxon>
        <taxon>Eurotatoria</taxon>
        <taxon>Bdelloidea</taxon>
        <taxon>Philodinida</taxon>
        <taxon>Philodinidae</taxon>
        <taxon>Didymodactylos</taxon>
    </lineage>
</organism>
<evidence type="ECO:0000256" key="8">
    <source>
        <dbReference type="ARBA" id="ARBA00022691"/>
    </source>
</evidence>
<feature type="compositionally biased region" description="Basic and acidic residues" evidence="15">
    <location>
        <begin position="467"/>
        <end position="487"/>
    </location>
</feature>
<dbReference type="Proteomes" id="UP000681722">
    <property type="component" value="Unassembled WGS sequence"/>
</dbReference>
<evidence type="ECO:0000313" key="20">
    <source>
        <dbReference type="EMBL" id="CAF1386130.1"/>
    </source>
</evidence>
<dbReference type="Gene3D" id="2.20.70.10">
    <property type="match status" value="1"/>
</dbReference>
<evidence type="ECO:0000256" key="5">
    <source>
        <dbReference type="ARBA" id="ARBA00021136"/>
    </source>
</evidence>
<dbReference type="EMBL" id="CAJNOQ010010339">
    <property type="protein sequence ID" value="CAF1249095.1"/>
    <property type="molecule type" value="Genomic_DNA"/>
</dbReference>
<dbReference type="AlphaFoldDB" id="A0A814ZVS1"/>
<dbReference type="GO" id="GO:0005634">
    <property type="term" value="C:nucleus"/>
    <property type="evidence" value="ECO:0007669"/>
    <property type="project" value="UniProtKB-SubCell"/>
</dbReference>
<dbReference type="InterPro" id="IPR025807">
    <property type="entry name" value="Adrift-typ_MeTrfase"/>
</dbReference>
<dbReference type="EMBL" id="CAJNOK010025128">
    <property type="protein sequence ID" value="CAF1386130.1"/>
    <property type="molecule type" value="Genomic_DNA"/>
</dbReference>
<feature type="binding site" evidence="14">
    <location>
        <position position="188"/>
    </location>
    <ligand>
        <name>S-adenosyl-L-methionine</name>
        <dbReference type="ChEBI" id="CHEBI:59789"/>
    </ligand>
</feature>
<evidence type="ECO:0000256" key="6">
    <source>
        <dbReference type="ARBA" id="ARBA00022603"/>
    </source>
</evidence>
<evidence type="ECO:0000256" key="9">
    <source>
        <dbReference type="ARBA" id="ARBA00032227"/>
    </source>
</evidence>
<dbReference type="InterPro" id="IPR029063">
    <property type="entry name" value="SAM-dependent_MTases_sf"/>
</dbReference>
<evidence type="ECO:0000256" key="2">
    <source>
        <dbReference type="ARBA" id="ARBA00011923"/>
    </source>
</evidence>
<feature type="domain" description="Adrift-type SAM-dependent 2'-O-MTase" evidence="18">
    <location>
        <begin position="130"/>
        <end position="339"/>
    </location>
</feature>
<dbReference type="EC" id="2.1.1.57" evidence="2"/>
<dbReference type="PROSITE" id="PS51614">
    <property type="entry name" value="SAM_MT_ADRIFT"/>
    <property type="match status" value="1"/>
</dbReference>
<dbReference type="Gene3D" id="3.40.50.12760">
    <property type="match status" value="2"/>
</dbReference>
<dbReference type="PANTHER" id="PTHR16121">
    <property type="entry name" value="CAP-SPECIFIC MRNA (NUCLEOSIDE-2'-O-)-METHYLTRANSFERASE 1-RELATED"/>
    <property type="match status" value="1"/>
</dbReference>
<dbReference type="Proteomes" id="UP000677228">
    <property type="component" value="Unassembled WGS sequence"/>
</dbReference>
<dbReference type="GO" id="GO:0120550">
    <property type="term" value="F:methyltransferase cap2 activity"/>
    <property type="evidence" value="ECO:0007669"/>
    <property type="project" value="UniProtKB-EC"/>
</dbReference>
<dbReference type="SMART" id="SM00443">
    <property type="entry name" value="G_patch"/>
    <property type="match status" value="1"/>
</dbReference>
<evidence type="ECO:0000256" key="4">
    <source>
        <dbReference type="ARBA" id="ARBA00021134"/>
    </source>
</evidence>
<evidence type="ECO:0000313" key="23">
    <source>
        <dbReference type="Proteomes" id="UP000663829"/>
    </source>
</evidence>
<dbReference type="GO" id="GO:0032259">
    <property type="term" value="P:methylation"/>
    <property type="evidence" value="ECO:0007669"/>
    <property type="project" value="UniProtKB-KW"/>
</dbReference>
<evidence type="ECO:0000259" key="17">
    <source>
        <dbReference type="PROSITE" id="PS50174"/>
    </source>
</evidence>
<evidence type="ECO:0000313" key="21">
    <source>
        <dbReference type="EMBL" id="CAF4017377.1"/>
    </source>
</evidence>
<dbReference type="PROSITE" id="PS50174">
    <property type="entry name" value="G_PATCH"/>
    <property type="match status" value="1"/>
</dbReference>
<gene>
    <name evidence="19" type="ORF">GPM918_LOCUS26042</name>
    <name evidence="20" type="ORF">OVA965_LOCUS32344</name>
    <name evidence="21" type="ORF">SRO942_LOCUS26127</name>
    <name evidence="22" type="ORF">TMI583_LOCUS33199</name>
</gene>
<dbReference type="InterPro" id="IPR050851">
    <property type="entry name" value="mRNA_Cap_2O-Ribose_MeTrfase"/>
</dbReference>
<dbReference type="Pfam" id="PF01728">
    <property type="entry name" value="FtsJ"/>
    <property type="match status" value="1"/>
</dbReference>
<name>A0A814ZVS1_9BILA</name>
<dbReference type="InterPro" id="IPR036020">
    <property type="entry name" value="WW_dom_sf"/>
</dbReference>
<evidence type="ECO:0000256" key="12">
    <source>
        <dbReference type="ARBA" id="ARBA00049042"/>
    </source>
</evidence>
<keyword evidence="6 14" id="KW-0489">Methyltransferase</keyword>
<dbReference type="EC" id="2.1.1.296" evidence="3"/>
<sequence>MSYYNNKRDRSSNYYRGRGSNYRDCSNYPSYQPNLTKEEYDVMNIGYSDLFNKEYSFPLLNTSKDETLITNKLFTTERWSIPEMMKLKDSINETRNRLNEKDISVWHVHTRKTNMTGQVVFTLRNNYNIEMCTNAWIKMAELLHKYSLIPPNLLNKCFRSLHICEAPGAFICATNHKLRQLYGNRVQWNWTGLSLNPYYEGNDNSAMVDDDRFIVETYKSWYFGVDDSGNILKQENIHSLWKQPKAALVTADGSVDTSGDPNEQESIVSELHYAEAVTALGALEKGGALVLKMFNVFECETICLLYIISLYFKELFVTKPATSKAGNAETYIVARGFCGISNDILEHLLYFVSPAFPENKAILPQNSIQQSFLDSMYDCAKYFTERQKQSIERNLALERLWNFNVQKAVANQVRQVTNEYISRYGVRQIDSRDRIVTKIELDGSAKNLGNSASLARGGLKQRTGGTLEDRRNNKRDREEFLSGHQESDTQISKKINLGQDRSVVPERDVSSSSLEVSSSVTSSASDISLGMKLLKKAGYKEGHGLGVAEQGRVTPIEVSRREDLVGLGHHKGIIGREEVDDRMPTIPDEPFFEMNKRPLYVAIYPDSNPIVPNAIFQGDKIKSVITSLFVRPAELEALYKAREETHRVLIEPDLFKAYSKELFLSDCLEKIPFVVHFKHPKEALQLSSLDKQFNLFPQTASQDQFPIIVIADNQSAEGFIEYISWQQQNLIDAHIFSHLPTTSSSSTQITYHSVDNQLLKVEHLVQTKVSLFIGEVSVSSDIIMKSRYVEYDTKLQFAQICRNALISLAENGHFVCKITDVYTRFTAGIIYLLYKTFKSVNLWKTFTLNPTQPDRFLICQGFVSSKCKGFIDHLDNIISLLRGGKGDLLEIVSITCLLERQFQTYLADSAQELIKREIAALRKLLWYHKNDKLSCMSVDKYLSDAAKLLNRTRRAVVEPDEGIKLPEGWSKQFSEKQQLFYYFNSNTGESIWESDWKH</sequence>
<comment type="caution">
    <text evidence="19">The sequence shown here is derived from an EMBL/GenBank/DDBJ whole genome shotgun (WGS) entry which is preliminary data.</text>
</comment>
<evidence type="ECO:0000256" key="11">
    <source>
        <dbReference type="ARBA" id="ARBA00032519"/>
    </source>
</evidence>
<evidence type="ECO:0000313" key="19">
    <source>
        <dbReference type="EMBL" id="CAF1249095.1"/>
    </source>
</evidence>
<dbReference type="GO" id="GO:0016556">
    <property type="term" value="P:mRNA modification"/>
    <property type="evidence" value="ECO:0007669"/>
    <property type="project" value="UniProtKB-UniRule"/>
</dbReference>
<dbReference type="Proteomes" id="UP000663829">
    <property type="component" value="Unassembled WGS sequence"/>
</dbReference>
<dbReference type="Pfam" id="PF01585">
    <property type="entry name" value="G-patch"/>
    <property type="match status" value="1"/>
</dbReference>
<evidence type="ECO:0000256" key="15">
    <source>
        <dbReference type="SAM" id="MobiDB-lite"/>
    </source>
</evidence>
<dbReference type="GO" id="GO:0005737">
    <property type="term" value="C:cytoplasm"/>
    <property type="evidence" value="ECO:0007669"/>
    <property type="project" value="TreeGrafter"/>
</dbReference>
<dbReference type="EMBL" id="CAJOBA010046825">
    <property type="protein sequence ID" value="CAF4194081.1"/>
    <property type="molecule type" value="Genomic_DNA"/>
</dbReference>
<feature type="active site" description="Proton acceptor" evidence="14">
    <location>
        <position position="292"/>
    </location>
</feature>
<reference evidence="19" key="1">
    <citation type="submission" date="2021-02" db="EMBL/GenBank/DDBJ databases">
        <authorList>
            <person name="Nowell W R."/>
        </authorList>
    </citation>
    <scope>NUCLEOTIDE SEQUENCE</scope>
</reference>
<evidence type="ECO:0000256" key="3">
    <source>
        <dbReference type="ARBA" id="ARBA00012770"/>
    </source>
</evidence>
<dbReference type="InterPro" id="IPR002877">
    <property type="entry name" value="RNA_MeTrfase_FtsJ_dom"/>
</dbReference>
<feature type="region of interest" description="Disordered" evidence="15">
    <location>
        <begin position="452"/>
        <end position="511"/>
    </location>
</feature>
<dbReference type="EMBL" id="CAJOBC010013784">
    <property type="protein sequence ID" value="CAF4017377.1"/>
    <property type="molecule type" value="Genomic_DNA"/>
</dbReference>
<dbReference type="GO" id="GO:0004483">
    <property type="term" value="F:methyltransferase cap1 activity"/>
    <property type="evidence" value="ECO:0007669"/>
    <property type="project" value="UniProtKB-UniRule"/>
</dbReference>
<protein>
    <recommendedName>
        <fullName evidence="5">Cap-specific mRNA (nucleoside-2'-O-)-methyltransferase 1</fullName>
        <ecNumber evidence="3">2.1.1.296</ecNumber>
        <ecNumber evidence="2">2.1.1.57</ecNumber>
    </recommendedName>
    <alternativeName>
        <fullName evidence="11">Cap methyltransferase 1</fullName>
    </alternativeName>
    <alternativeName>
        <fullName evidence="4">Cap-specific mRNA (nucleoside-2'-O-)-methyltransferase 2</fullName>
    </alternativeName>
    <alternativeName>
        <fullName evidence="10">Cap1 2'O-ribose methyltransferase 1</fullName>
    </alternativeName>
    <alternativeName>
        <fullName evidence="9">FtsJ methyltransferase domain-containing protein 2</fullName>
    </alternativeName>
</protein>
<dbReference type="OrthoDB" id="429597at2759"/>
<comment type="catalytic activity">
    <reaction evidence="13">
        <text>a 5'-end (N(7)-methyl 5'-triphosphoguanosine)-(2'-O-methyl-ribonucleoside)-(ribonucleotide) in mRNA + S-adenosyl-L-methionine = a 5'-end (N(7)-methyl 5'-triphosphoguanosine)-(2'-O-methyl-ribonucleoside)-(2'-O-methyl-ribonucleotide) in mRNA + S-adenosyl-L-homocysteine + H(+)</text>
        <dbReference type="Rhea" id="RHEA:67024"/>
        <dbReference type="Rhea" id="RHEA-COMP:17169"/>
        <dbReference type="Rhea" id="RHEA-COMP:17170"/>
        <dbReference type="ChEBI" id="CHEBI:15378"/>
        <dbReference type="ChEBI" id="CHEBI:57856"/>
        <dbReference type="ChEBI" id="CHEBI:59789"/>
        <dbReference type="ChEBI" id="CHEBI:167612"/>
        <dbReference type="ChEBI" id="CHEBI:167614"/>
        <dbReference type="EC" id="2.1.1.296"/>
    </reaction>
</comment>
<keyword evidence="7 14" id="KW-0808">Transferase</keyword>
<evidence type="ECO:0000256" key="7">
    <source>
        <dbReference type="ARBA" id="ARBA00022679"/>
    </source>
</evidence>
<dbReference type="InterPro" id="IPR001202">
    <property type="entry name" value="WW_dom"/>
</dbReference>
<evidence type="ECO:0000256" key="1">
    <source>
        <dbReference type="ARBA" id="ARBA00002664"/>
    </source>
</evidence>
<dbReference type="PANTHER" id="PTHR16121:SF2">
    <property type="entry name" value="CAP-SPECIFIC MRNA (NUCLEOSIDE-2'-O-)-METHYLTRANSFERASE 2"/>
    <property type="match status" value="1"/>
</dbReference>
<proteinExistence type="predicted"/>
<dbReference type="SUPFAM" id="SSF53335">
    <property type="entry name" value="S-adenosyl-L-methionine-dependent methyltransferases"/>
    <property type="match status" value="1"/>
</dbReference>
<evidence type="ECO:0000256" key="10">
    <source>
        <dbReference type="ARBA" id="ARBA00032504"/>
    </source>
</evidence>
<dbReference type="CDD" id="cd00201">
    <property type="entry name" value="WW"/>
    <property type="match status" value="1"/>
</dbReference>
<keyword evidence="8 14" id="KW-0949">S-adenosyl-L-methionine</keyword>
<evidence type="ECO:0000256" key="14">
    <source>
        <dbReference type="PROSITE-ProRule" id="PRU00946"/>
    </source>
</evidence>
<dbReference type="Pfam" id="PF00397">
    <property type="entry name" value="WW"/>
    <property type="match status" value="1"/>
</dbReference>
<feature type="binding site" evidence="14">
    <location>
        <position position="168"/>
    </location>
    <ligand>
        <name>S-adenosyl-L-methionine</name>
        <dbReference type="ChEBI" id="CHEBI:59789"/>
    </ligand>
</feature>
<dbReference type="InterPro" id="IPR000467">
    <property type="entry name" value="G_patch_dom"/>
</dbReference>
<evidence type="ECO:0000256" key="13">
    <source>
        <dbReference type="ARBA" id="ARBA00049477"/>
    </source>
</evidence>
<dbReference type="Proteomes" id="UP000682733">
    <property type="component" value="Unassembled WGS sequence"/>
</dbReference>
<feature type="domain" description="G-patch" evidence="17">
    <location>
        <begin position="526"/>
        <end position="572"/>
    </location>
</feature>
<comment type="function">
    <text evidence="1">S-adenosyl-L-methionine-dependent methyltransferase that mediates mRNA cap1 2'-O-ribose methylation to the 5'-cap structure of mRNAs. Methylates the ribose of the first nucleotide of a m(7)GpppG-capped mRNA and small nuclear RNA (snRNA) to produce m(7)GpppRm (cap1). Displays a preference for cap0 transcripts. Cap1 modification is linked to higher levels of translation. May be involved in the interferon response pathway.</text>
</comment>
<comment type="catalytic activity">
    <reaction evidence="12">
        <text>a 5'-end (N(7)-methyl 5'-triphosphoguanosine)-ribonucleoside in mRNA + S-adenosyl-L-methionine = a 5'-end (N(7)-methyl 5'-triphosphoguanosine)-(2'-O-methyl-ribonucleoside) in mRNA + S-adenosyl-L-homocysteine + H(+)</text>
        <dbReference type="Rhea" id="RHEA:67020"/>
        <dbReference type="Rhea" id="RHEA-COMP:17167"/>
        <dbReference type="Rhea" id="RHEA-COMP:17168"/>
        <dbReference type="ChEBI" id="CHEBI:15378"/>
        <dbReference type="ChEBI" id="CHEBI:57856"/>
        <dbReference type="ChEBI" id="CHEBI:59789"/>
        <dbReference type="ChEBI" id="CHEBI:156461"/>
        <dbReference type="ChEBI" id="CHEBI:167609"/>
        <dbReference type="EC" id="2.1.1.57"/>
    </reaction>
</comment>
<evidence type="ECO:0000259" key="18">
    <source>
        <dbReference type="PROSITE" id="PS51614"/>
    </source>
</evidence>
<feature type="binding site" evidence="14">
    <location>
        <position position="252"/>
    </location>
    <ligand>
        <name>S-adenosyl-L-methionine</name>
        <dbReference type="ChEBI" id="CHEBI:59789"/>
    </ligand>
</feature>
<keyword evidence="23" id="KW-1185">Reference proteome</keyword>
<evidence type="ECO:0000259" key="16">
    <source>
        <dbReference type="PROSITE" id="PS50020"/>
    </source>
</evidence>
<accession>A0A814ZVS1</accession>
<dbReference type="GO" id="GO:0006370">
    <property type="term" value="P:7-methylguanosine mRNA capping"/>
    <property type="evidence" value="ECO:0007669"/>
    <property type="project" value="UniProtKB-UniRule"/>
</dbReference>
<evidence type="ECO:0000313" key="22">
    <source>
        <dbReference type="EMBL" id="CAF4194081.1"/>
    </source>
</evidence>